<accession>A0A2W6AKT0</accession>
<protein>
    <submittedName>
        <fullName evidence="1">Uncharacterized protein</fullName>
    </submittedName>
</protein>
<dbReference type="AlphaFoldDB" id="A0A2W6AKT0"/>
<organism evidence="1 2">
    <name type="scientific">Candidatus Aeolococcus gillhamiae</name>
    <dbReference type="NCBI Taxonomy" id="3127015"/>
    <lineage>
        <taxon>Bacteria</taxon>
        <taxon>Bacillati</taxon>
        <taxon>Candidatus Dormiibacterota</taxon>
        <taxon>Candidatus Dormibacteria</taxon>
        <taxon>Candidatus Aeolococcales</taxon>
        <taxon>Candidatus Aeolococcaceae</taxon>
        <taxon>Candidatus Aeolococcus</taxon>
    </lineage>
</organism>
<dbReference type="EMBL" id="QHBU01000008">
    <property type="protein sequence ID" value="PZR84224.1"/>
    <property type="molecule type" value="Genomic_DNA"/>
</dbReference>
<evidence type="ECO:0000313" key="1">
    <source>
        <dbReference type="EMBL" id="PZR84224.1"/>
    </source>
</evidence>
<proteinExistence type="predicted"/>
<dbReference type="Proteomes" id="UP000248724">
    <property type="component" value="Unassembled WGS sequence"/>
</dbReference>
<gene>
    <name evidence="1" type="ORF">DLM65_00415</name>
</gene>
<reference evidence="1 2" key="1">
    <citation type="journal article" date="2017" name="Nature">
        <title>Atmospheric trace gases support primary production in Antarctic desert surface soil.</title>
        <authorList>
            <person name="Ji M."/>
            <person name="Greening C."/>
            <person name="Vanwonterghem I."/>
            <person name="Carere C.R."/>
            <person name="Bay S.K."/>
            <person name="Steen J.A."/>
            <person name="Montgomery K."/>
            <person name="Lines T."/>
            <person name="Beardall J."/>
            <person name="van Dorst J."/>
            <person name="Snape I."/>
            <person name="Stott M.B."/>
            <person name="Hugenholtz P."/>
            <person name="Ferrari B.C."/>
        </authorList>
    </citation>
    <scope>NUCLEOTIDE SEQUENCE [LARGE SCALE GENOMIC DNA]</scope>
    <source>
        <strain evidence="1">RRmetagenome_bin12</strain>
    </source>
</reference>
<sequence length="163" mass="18601">MHCRPFRCTVWRSEVSPSYSTLFQEIPMAVHAPPSGSIEANRKRIVELVGTGQGARRAPAPEDDTPVILALQLQAIDSFVEMIRLRTELADRDRRIATLRVGLRTWRERAGLEQAGRRSDAAEACDREREIISLLHQQMQMADAATAELERIRALSWWRRLRG</sequence>
<name>A0A2W6AKT0_9BACT</name>
<comment type="caution">
    <text evidence="1">The sequence shown here is derived from an EMBL/GenBank/DDBJ whole genome shotgun (WGS) entry which is preliminary data.</text>
</comment>
<evidence type="ECO:0000313" key="2">
    <source>
        <dbReference type="Proteomes" id="UP000248724"/>
    </source>
</evidence>